<evidence type="ECO:0000313" key="2">
    <source>
        <dbReference type="Proteomes" id="UP000002524"/>
    </source>
</evidence>
<proteinExistence type="predicted"/>
<gene>
    <name evidence="1" type="ordered locus">DR_1740</name>
</gene>
<dbReference type="AntiFam" id="ANF00254">
    <property type="entry name" value="DNA repeat"/>
</dbReference>
<dbReference type="InParanoid" id="Q9RTM0"/>
<dbReference type="EMBL" id="AE000513">
    <property type="protein sequence ID" value="AAF11298.1"/>
    <property type="molecule type" value="Genomic_DNA"/>
</dbReference>
<dbReference type="PIR" id="F75360">
    <property type="entry name" value="F75360"/>
</dbReference>
<dbReference type="STRING" id="243230.DR_1740"/>
<dbReference type="OrthoDB" id="56056at2"/>
<reference evidence="1 2" key="1">
    <citation type="journal article" date="1999" name="Science">
        <title>Genome sequence of the radioresistant bacterium Deinococcus radiodurans R1.</title>
        <authorList>
            <person name="White O."/>
            <person name="Eisen J.A."/>
            <person name="Heidelberg J.F."/>
            <person name="Hickey E.K."/>
            <person name="Peterson J.D."/>
            <person name="Dodson R.J."/>
            <person name="Haft D.H."/>
            <person name="Gwinn M.L."/>
            <person name="Nelson W.C."/>
            <person name="Richardson D.L."/>
            <person name="Moffat K.S."/>
            <person name="Qin H."/>
            <person name="Jiang L."/>
            <person name="Pamphile W."/>
            <person name="Crosby M."/>
            <person name="Shen M."/>
            <person name="Vamathevan J.J."/>
            <person name="Lam P."/>
            <person name="McDonald L."/>
            <person name="Utterback T."/>
            <person name="Zalewski C."/>
            <person name="Makarova K.S."/>
            <person name="Aravind L."/>
            <person name="Daly M.J."/>
            <person name="Minton K.W."/>
            <person name="Fleischmann R.D."/>
            <person name="Ketchum K.A."/>
            <person name="Nelson K.E."/>
            <person name="Salzberg S."/>
            <person name="Smith H.O."/>
            <person name="Venter J.C."/>
            <person name="Fraser C.M."/>
        </authorList>
    </citation>
    <scope>NUCLEOTIDE SEQUENCE [LARGE SCALE GENOMIC DNA]</scope>
    <source>
        <strain evidence="2">ATCC 13939 / DSM 20539 / JCM 16871 / LMG 4051 / NBRC 15346 / NCIMB 9279 / R1 / VKM B-1422</strain>
    </source>
</reference>
<dbReference type="eggNOG" id="COG0036">
    <property type="taxonomic scope" value="Bacteria"/>
</dbReference>
<sequence length="483" mass="51342">MVGNILPPTSHCGPLEQFSELRVRRNSTATRSILRPALCFALAPLAKKLCHLFVKCSSLGGMRFLPLFAGLLLVSALPQARAQTIIPLDSRPATRVLPAQIAGLTGGTPHVPAAAQLGNAAQGADAAALLAWLEAQPKDGPLVVSLDALAYGGLVESRRSPLTAEQALAHLAPLKDWAARSGQPVYAFITLPREPDATDRARNLAVVREVMAWAGSGSFKELHVTWDDALKGSPAPAEGAELAKTAPANVRVYPGADEVASLLVARALAPVAQTVRFEYSDPKKASQVIKYEGIPLTQSAQNHAEASGFTVTENGPADLTVYVYNGGDPRQAALRVSALLRRGPVAVADVNAVNLGNARLWRDLQTLRQSANLKALAAWGTPGNNLGTALAHAKLALAGADPVRQDALLAREYANDVIYSGELRAALRKALPEKELNTPAAQDALFKLAQDSFPLRLGNTYTLEDAALPWGRSFEWDFDLKAN</sequence>
<evidence type="ECO:0008006" key="3">
    <source>
        <dbReference type="Google" id="ProtNLM"/>
    </source>
</evidence>
<evidence type="ECO:0000313" key="1">
    <source>
        <dbReference type="EMBL" id="AAF11298.1"/>
    </source>
</evidence>
<dbReference type="PaxDb" id="243230-DR_1740"/>
<protein>
    <recommendedName>
        <fullName evidence="3">DUF4127 domain-containing protein</fullName>
    </recommendedName>
</protein>
<dbReference type="EnsemblBacteria" id="AAF11298">
    <property type="protein sequence ID" value="AAF11298"/>
    <property type="gene ID" value="DR_1740"/>
</dbReference>
<dbReference type="HOGENOM" id="CLU_031189_1_0_0"/>
<dbReference type="PATRIC" id="fig|243230.17.peg.1950"/>
<accession>Q9RTM0</accession>
<dbReference type="Proteomes" id="UP000002524">
    <property type="component" value="Chromosome 1"/>
</dbReference>
<organism evidence="1 2">
    <name type="scientific">Deinococcus radiodurans (strain ATCC 13939 / DSM 20539 / JCM 16871 / CCUG 27074 / LMG 4051 / NBRC 15346 / NCIMB 9279 / VKM B-1422 / R1)</name>
    <dbReference type="NCBI Taxonomy" id="243230"/>
    <lineage>
        <taxon>Bacteria</taxon>
        <taxon>Thermotogati</taxon>
        <taxon>Deinococcota</taxon>
        <taxon>Deinococci</taxon>
        <taxon>Deinococcales</taxon>
        <taxon>Deinococcaceae</taxon>
        <taxon>Deinococcus</taxon>
    </lineage>
</organism>
<keyword evidence="2" id="KW-1185">Reference proteome</keyword>
<dbReference type="InterPro" id="IPR025394">
    <property type="entry name" value="DUF4127"/>
</dbReference>
<name>Q9RTM0_DEIRA</name>
<dbReference type="KEGG" id="dra:DR_1740"/>
<dbReference type="Pfam" id="PF13552">
    <property type="entry name" value="DUF4127"/>
    <property type="match status" value="1"/>
</dbReference>
<dbReference type="AlphaFoldDB" id="Q9RTM0"/>